<comment type="similarity">
    <text evidence="5">Belongs to the RBR family. Ariadne subfamily.</text>
</comment>
<keyword evidence="10 13" id="KW-0863">Zinc-finger</keyword>
<comment type="pathway">
    <text evidence="4">Protein modification; protein ubiquitination.</text>
</comment>
<evidence type="ECO:0000256" key="5">
    <source>
        <dbReference type="ARBA" id="ARBA00005884"/>
    </source>
</evidence>
<sequence>MEGTSSASMTFPSTPEDHFLVDDFYFSALYDAEEVFPISDEKYAEELQLQEALYSSTMSSTRIETEVIQVDTDDEAETSVRILKWKQKEGGESSQVYCGICMEPKSREEMFRNQNCTHSFCDDCIGRYVGAKIQENISVVKCPDPKCTGVVEPQFCRSIIPKEVLDRWENALCENWLLGSQNFCCPFKDCSAMLISDAEETVTTSECPHCNRLFCAQCKVSWHAGMDCNEFRNLKPDERGRDDLMVLELAKDKSWRRCPRCKFFVEKIEGCSHISCRCGNEFCYVCGSPWRQHQFMYQAVRNLVHDPNIITSILLTFHIIHMGPCMAEVGWDDSST</sequence>
<evidence type="ECO:0000256" key="10">
    <source>
        <dbReference type="ARBA" id="ARBA00022771"/>
    </source>
</evidence>
<dbReference type="PANTHER" id="PTHR11685">
    <property type="entry name" value="RBR FAMILY RING FINGER AND IBR DOMAIN-CONTAINING"/>
    <property type="match status" value="1"/>
</dbReference>
<evidence type="ECO:0000259" key="14">
    <source>
        <dbReference type="PROSITE" id="PS50089"/>
    </source>
</evidence>
<keyword evidence="9" id="KW-0677">Repeat</keyword>
<evidence type="ECO:0000313" key="17">
    <source>
        <dbReference type="Proteomes" id="UP001386955"/>
    </source>
</evidence>
<comment type="function">
    <text evidence="3">Might act as an E3 ubiquitin-protein ligase, or as part of E3 complex, which accepts ubiquitin from specific E2 ubiquitin-conjugating enzymes and then transfers it to substrates.</text>
</comment>
<gene>
    <name evidence="16" type="ORF">VNO78_24960</name>
</gene>
<name>A0AAN9XEY2_PSOTE</name>
<comment type="catalytic activity">
    <reaction evidence="1">
        <text>[E2 ubiquitin-conjugating enzyme]-S-ubiquitinyl-L-cysteine + [acceptor protein]-L-lysine = [E2 ubiquitin-conjugating enzyme]-L-cysteine + [acceptor protein]-N(6)-ubiquitinyl-L-lysine.</text>
        <dbReference type="EC" id="2.3.2.31"/>
    </reaction>
</comment>
<dbReference type="SUPFAM" id="SSF57850">
    <property type="entry name" value="RING/U-box"/>
    <property type="match status" value="3"/>
</dbReference>
<dbReference type="InterPro" id="IPR001841">
    <property type="entry name" value="Znf_RING"/>
</dbReference>
<dbReference type="Proteomes" id="UP001386955">
    <property type="component" value="Unassembled WGS sequence"/>
</dbReference>
<evidence type="ECO:0000256" key="11">
    <source>
        <dbReference type="ARBA" id="ARBA00022786"/>
    </source>
</evidence>
<dbReference type="CDD" id="cd22582">
    <property type="entry name" value="BRcat_RBR_unk"/>
    <property type="match status" value="1"/>
</dbReference>
<evidence type="ECO:0000256" key="4">
    <source>
        <dbReference type="ARBA" id="ARBA00004906"/>
    </source>
</evidence>
<dbReference type="SMART" id="SM00647">
    <property type="entry name" value="IBR"/>
    <property type="match status" value="2"/>
</dbReference>
<dbReference type="InterPro" id="IPR031127">
    <property type="entry name" value="E3_UB_ligase_RBR"/>
</dbReference>
<proteinExistence type="inferred from homology"/>
<dbReference type="PROSITE" id="PS50089">
    <property type="entry name" value="ZF_RING_2"/>
    <property type="match status" value="1"/>
</dbReference>
<evidence type="ECO:0000256" key="9">
    <source>
        <dbReference type="ARBA" id="ARBA00022737"/>
    </source>
</evidence>
<organism evidence="16 17">
    <name type="scientific">Psophocarpus tetragonolobus</name>
    <name type="common">Winged bean</name>
    <name type="synonym">Dolichos tetragonolobus</name>
    <dbReference type="NCBI Taxonomy" id="3891"/>
    <lineage>
        <taxon>Eukaryota</taxon>
        <taxon>Viridiplantae</taxon>
        <taxon>Streptophyta</taxon>
        <taxon>Embryophyta</taxon>
        <taxon>Tracheophyta</taxon>
        <taxon>Spermatophyta</taxon>
        <taxon>Magnoliopsida</taxon>
        <taxon>eudicotyledons</taxon>
        <taxon>Gunneridae</taxon>
        <taxon>Pentapetalae</taxon>
        <taxon>rosids</taxon>
        <taxon>fabids</taxon>
        <taxon>Fabales</taxon>
        <taxon>Fabaceae</taxon>
        <taxon>Papilionoideae</taxon>
        <taxon>50 kb inversion clade</taxon>
        <taxon>NPAAA clade</taxon>
        <taxon>indigoferoid/millettioid clade</taxon>
        <taxon>Phaseoleae</taxon>
        <taxon>Psophocarpus</taxon>
    </lineage>
</organism>
<dbReference type="FunFam" id="3.30.40.10:FF:000230">
    <property type="entry name" value="RBR-type E3 ubiquitin transferase"/>
    <property type="match status" value="1"/>
</dbReference>
<feature type="domain" description="RING-type" evidence="14">
    <location>
        <begin position="98"/>
        <end position="146"/>
    </location>
</feature>
<dbReference type="Gene3D" id="1.20.120.1750">
    <property type="match status" value="1"/>
</dbReference>
<dbReference type="EC" id="2.3.2.31" evidence="6"/>
<evidence type="ECO:0000256" key="12">
    <source>
        <dbReference type="ARBA" id="ARBA00022833"/>
    </source>
</evidence>
<keyword evidence="11" id="KW-0833">Ubl conjugation pathway</keyword>
<dbReference type="GO" id="GO:0016567">
    <property type="term" value="P:protein ubiquitination"/>
    <property type="evidence" value="ECO:0007669"/>
    <property type="project" value="InterPro"/>
</dbReference>
<protein>
    <recommendedName>
        <fullName evidence="6">RBR-type E3 ubiquitin transferase</fullName>
        <ecNumber evidence="6">2.3.2.31</ecNumber>
    </recommendedName>
</protein>
<evidence type="ECO:0000256" key="8">
    <source>
        <dbReference type="ARBA" id="ARBA00022723"/>
    </source>
</evidence>
<evidence type="ECO:0000256" key="1">
    <source>
        <dbReference type="ARBA" id="ARBA00001798"/>
    </source>
</evidence>
<evidence type="ECO:0000256" key="7">
    <source>
        <dbReference type="ARBA" id="ARBA00022679"/>
    </source>
</evidence>
<dbReference type="InterPro" id="IPR044066">
    <property type="entry name" value="TRIAD_supradom"/>
</dbReference>
<reference evidence="16 17" key="1">
    <citation type="submission" date="2024-01" db="EMBL/GenBank/DDBJ databases">
        <title>The genomes of 5 underutilized Papilionoideae crops provide insights into root nodulation and disease resistanc.</title>
        <authorList>
            <person name="Jiang F."/>
        </authorList>
    </citation>
    <scope>NUCLEOTIDE SEQUENCE [LARGE SCALE GENOMIC DNA]</scope>
    <source>
        <strain evidence="16">DUOXIRENSHENG_FW03</strain>
        <tissue evidence="16">Leaves</tissue>
    </source>
</reference>
<dbReference type="Pfam" id="PF01485">
    <property type="entry name" value="IBR"/>
    <property type="match status" value="2"/>
</dbReference>
<evidence type="ECO:0000256" key="3">
    <source>
        <dbReference type="ARBA" id="ARBA00003976"/>
    </source>
</evidence>
<dbReference type="Gene3D" id="3.30.40.10">
    <property type="entry name" value="Zinc/RING finger domain, C3HC4 (zinc finger)"/>
    <property type="match status" value="1"/>
</dbReference>
<keyword evidence="8" id="KW-0479">Metal-binding</keyword>
<dbReference type="CDD" id="cd22584">
    <property type="entry name" value="Rcat_RBR_unk"/>
    <property type="match status" value="1"/>
</dbReference>
<evidence type="ECO:0000259" key="15">
    <source>
        <dbReference type="PROSITE" id="PS51873"/>
    </source>
</evidence>
<comment type="caution">
    <text evidence="16">The sequence shown here is derived from an EMBL/GenBank/DDBJ whole genome shotgun (WGS) entry which is preliminary data.</text>
</comment>
<dbReference type="InterPro" id="IPR002867">
    <property type="entry name" value="IBR_dom"/>
</dbReference>
<dbReference type="GO" id="GO:0008270">
    <property type="term" value="F:zinc ion binding"/>
    <property type="evidence" value="ECO:0007669"/>
    <property type="project" value="UniProtKB-KW"/>
</dbReference>
<keyword evidence="12" id="KW-0862">Zinc</keyword>
<comment type="cofactor">
    <cofactor evidence="2">
        <name>Zn(2+)</name>
        <dbReference type="ChEBI" id="CHEBI:29105"/>
    </cofactor>
</comment>
<evidence type="ECO:0000256" key="13">
    <source>
        <dbReference type="PROSITE-ProRule" id="PRU00175"/>
    </source>
</evidence>
<evidence type="ECO:0000256" key="6">
    <source>
        <dbReference type="ARBA" id="ARBA00012251"/>
    </source>
</evidence>
<dbReference type="InterPro" id="IPR017907">
    <property type="entry name" value="Znf_RING_CS"/>
</dbReference>
<dbReference type="InterPro" id="IPR013083">
    <property type="entry name" value="Znf_RING/FYVE/PHD"/>
</dbReference>
<keyword evidence="17" id="KW-1185">Reference proteome</keyword>
<evidence type="ECO:0000256" key="2">
    <source>
        <dbReference type="ARBA" id="ARBA00001947"/>
    </source>
</evidence>
<dbReference type="PROSITE" id="PS51873">
    <property type="entry name" value="TRIAD"/>
    <property type="match status" value="1"/>
</dbReference>
<dbReference type="PROSITE" id="PS00518">
    <property type="entry name" value="ZF_RING_1"/>
    <property type="match status" value="1"/>
</dbReference>
<dbReference type="GO" id="GO:0061630">
    <property type="term" value="F:ubiquitin protein ligase activity"/>
    <property type="evidence" value="ECO:0007669"/>
    <property type="project" value="UniProtKB-EC"/>
</dbReference>
<evidence type="ECO:0000313" key="16">
    <source>
        <dbReference type="EMBL" id="KAK7389697.1"/>
    </source>
</evidence>
<keyword evidence="7" id="KW-0808">Transferase</keyword>
<feature type="domain" description="RING-type" evidence="15">
    <location>
        <begin position="94"/>
        <end position="304"/>
    </location>
</feature>
<dbReference type="EMBL" id="JAYMYS010000006">
    <property type="protein sequence ID" value="KAK7389697.1"/>
    <property type="molecule type" value="Genomic_DNA"/>
</dbReference>
<accession>A0AAN9XEY2</accession>
<dbReference type="AlphaFoldDB" id="A0AAN9XEY2"/>